<evidence type="ECO:0000256" key="2">
    <source>
        <dbReference type="ARBA" id="ARBA00022448"/>
    </source>
</evidence>
<evidence type="ECO:0000256" key="7">
    <source>
        <dbReference type="RuleBase" id="RU363032"/>
    </source>
</evidence>
<dbReference type="AlphaFoldDB" id="A0A934IZU1"/>
<dbReference type="SUPFAM" id="SSF161098">
    <property type="entry name" value="MetI-like"/>
    <property type="match status" value="1"/>
</dbReference>
<evidence type="ECO:0000259" key="8">
    <source>
        <dbReference type="PROSITE" id="PS50928"/>
    </source>
</evidence>
<keyword evidence="5 7" id="KW-1133">Transmembrane helix</keyword>
<evidence type="ECO:0000256" key="3">
    <source>
        <dbReference type="ARBA" id="ARBA00022475"/>
    </source>
</evidence>
<keyword evidence="2 7" id="KW-0813">Transport</keyword>
<comment type="caution">
    <text evidence="9">The sequence shown here is derived from an EMBL/GenBank/DDBJ whole genome shotgun (WGS) entry which is preliminary data.</text>
</comment>
<protein>
    <submittedName>
        <fullName evidence="9">ABC transporter permease</fullName>
    </submittedName>
</protein>
<keyword evidence="10" id="KW-1185">Reference proteome</keyword>
<dbReference type="InterPro" id="IPR000515">
    <property type="entry name" value="MetI-like"/>
</dbReference>
<feature type="transmembrane region" description="Helical" evidence="7">
    <location>
        <begin position="99"/>
        <end position="119"/>
    </location>
</feature>
<evidence type="ECO:0000256" key="4">
    <source>
        <dbReference type="ARBA" id="ARBA00022692"/>
    </source>
</evidence>
<evidence type="ECO:0000256" key="6">
    <source>
        <dbReference type="ARBA" id="ARBA00023136"/>
    </source>
</evidence>
<dbReference type="Proteomes" id="UP000602124">
    <property type="component" value="Unassembled WGS sequence"/>
</dbReference>
<feature type="transmembrane region" description="Helical" evidence="7">
    <location>
        <begin position="235"/>
        <end position="261"/>
    </location>
</feature>
<feature type="transmembrane region" description="Helical" evidence="7">
    <location>
        <begin position="281"/>
        <end position="303"/>
    </location>
</feature>
<evidence type="ECO:0000313" key="10">
    <source>
        <dbReference type="Proteomes" id="UP000602124"/>
    </source>
</evidence>
<evidence type="ECO:0000256" key="5">
    <source>
        <dbReference type="ARBA" id="ARBA00022989"/>
    </source>
</evidence>
<sequence length="313" mass="34121">MLQFVFRRITQVIPILLGVTLVTFALVQIMPGSIADMLVPPSAPQSLKDEINRIYGLDRSLFEQYFLWLGQLLTGNLGVSLVSSRPVAGELFAAMLNTLQITLISAVIGFGLGILFGAISALNAGKWPDRLFTFVSIAGVSVPHYWLAILMVTIFSVQFNLLPAQGMGPAGFPTTWEQWRPMIMPIFTLSLIPMGVVGRLVRASVLEVLSQEFVQALGAKGLRDRQVRMHVAKNAAPAVLAVMGLQFGYLLGGSILVETVFNWPGTGKLLNQAIFTNDMPIIQATVLVLSIMFVLVNLAVDVAQAAIDPRMRR</sequence>
<reference evidence="9" key="1">
    <citation type="submission" date="2020-12" db="EMBL/GenBank/DDBJ databases">
        <title>Devosia sp. MSA67 isolated from Mo River.</title>
        <authorList>
            <person name="Ma F."/>
            <person name="Zi Z."/>
        </authorList>
    </citation>
    <scope>NUCLEOTIDE SEQUENCE</scope>
    <source>
        <strain evidence="9">MSA67</strain>
    </source>
</reference>
<dbReference type="Gene3D" id="1.10.3720.10">
    <property type="entry name" value="MetI-like"/>
    <property type="match status" value="1"/>
</dbReference>
<dbReference type="CDD" id="cd06261">
    <property type="entry name" value="TM_PBP2"/>
    <property type="match status" value="1"/>
</dbReference>
<dbReference type="PANTHER" id="PTHR43163">
    <property type="entry name" value="DIPEPTIDE TRANSPORT SYSTEM PERMEASE PROTEIN DPPB-RELATED"/>
    <property type="match status" value="1"/>
</dbReference>
<organism evidence="9 10">
    <name type="scientific">Devosia sediminis</name>
    <dbReference type="NCBI Taxonomy" id="2798801"/>
    <lineage>
        <taxon>Bacteria</taxon>
        <taxon>Pseudomonadati</taxon>
        <taxon>Pseudomonadota</taxon>
        <taxon>Alphaproteobacteria</taxon>
        <taxon>Hyphomicrobiales</taxon>
        <taxon>Devosiaceae</taxon>
        <taxon>Devosia</taxon>
    </lineage>
</organism>
<gene>
    <name evidence="9" type="ORF">JEQ47_09705</name>
</gene>
<keyword evidence="6 7" id="KW-0472">Membrane</keyword>
<dbReference type="EMBL" id="JAEKMH010000002">
    <property type="protein sequence ID" value="MBJ3784994.1"/>
    <property type="molecule type" value="Genomic_DNA"/>
</dbReference>
<feature type="transmembrane region" description="Helical" evidence="7">
    <location>
        <begin position="179"/>
        <end position="201"/>
    </location>
</feature>
<feature type="transmembrane region" description="Helical" evidence="7">
    <location>
        <begin position="12"/>
        <end position="30"/>
    </location>
</feature>
<comment type="subcellular location">
    <subcellularLocation>
        <location evidence="1 7">Cell membrane</location>
        <topology evidence="1 7">Multi-pass membrane protein</topology>
    </subcellularLocation>
</comment>
<dbReference type="PROSITE" id="PS50928">
    <property type="entry name" value="ABC_TM1"/>
    <property type="match status" value="1"/>
</dbReference>
<keyword evidence="4 7" id="KW-0812">Transmembrane</keyword>
<feature type="domain" description="ABC transmembrane type-1" evidence="8">
    <location>
        <begin position="95"/>
        <end position="300"/>
    </location>
</feature>
<evidence type="ECO:0000313" key="9">
    <source>
        <dbReference type="EMBL" id="MBJ3784994.1"/>
    </source>
</evidence>
<keyword evidence="3" id="KW-1003">Cell membrane</keyword>
<dbReference type="PANTHER" id="PTHR43163:SF6">
    <property type="entry name" value="DIPEPTIDE TRANSPORT SYSTEM PERMEASE PROTEIN DPPB-RELATED"/>
    <property type="match status" value="1"/>
</dbReference>
<feature type="transmembrane region" description="Helical" evidence="7">
    <location>
        <begin position="131"/>
        <end position="159"/>
    </location>
</feature>
<dbReference type="InterPro" id="IPR045621">
    <property type="entry name" value="BPD_transp_1_N"/>
</dbReference>
<comment type="similarity">
    <text evidence="7">Belongs to the binding-protein-dependent transport system permease family.</text>
</comment>
<dbReference type="GO" id="GO:0005886">
    <property type="term" value="C:plasma membrane"/>
    <property type="evidence" value="ECO:0007669"/>
    <property type="project" value="UniProtKB-SubCell"/>
</dbReference>
<evidence type="ECO:0000256" key="1">
    <source>
        <dbReference type="ARBA" id="ARBA00004651"/>
    </source>
</evidence>
<dbReference type="GO" id="GO:0071916">
    <property type="term" value="F:dipeptide transmembrane transporter activity"/>
    <property type="evidence" value="ECO:0007669"/>
    <property type="project" value="TreeGrafter"/>
</dbReference>
<dbReference type="Pfam" id="PF00528">
    <property type="entry name" value="BPD_transp_1"/>
    <property type="match status" value="1"/>
</dbReference>
<dbReference type="RefSeq" id="WP_198876205.1">
    <property type="nucleotide sequence ID" value="NZ_JAEKMH010000002.1"/>
</dbReference>
<accession>A0A934IZU1</accession>
<dbReference type="InterPro" id="IPR035906">
    <property type="entry name" value="MetI-like_sf"/>
</dbReference>
<proteinExistence type="inferred from homology"/>
<name>A0A934IZU1_9HYPH</name>
<dbReference type="Pfam" id="PF19300">
    <property type="entry name" value="BPD_transp_1_N"/>
    <property type="match status" value="1"/>
</dbReference>